<accession>A0A090ICA2</accession>
<name>A0A090ICA2_9GAMM</name>
<dbReference type="KEGG" id="awd:AWOD_II_0459"/>
<sequence>MKHIGLLTKELADEFLEDRLSKYKCSCCQNIDKPALLVTPDNDISFSILNLYQISIDNSSSNKIMETPTLPLMCQNCGHIHHLAALVILDYFSNKGMA</sequence>
<dbReference type="AlphaFoldDB" id="A0A090ICA2"/>
<protein>
    <submittedName>
        <fullName evidence="1">Uncharacterized phage protein</fullName>
    </submittedName>
</protein>
<evidence type="ECO:0000313" key="2">
    <source>
        <dbReference type="Proteomes" id="UP000032427"/>
    </source>
</evidence>
<organism evidence="1 2">
    <name type="scientific">Aliivibrio wodanis</name>
    <dbReference type="NCBI Taxonomy" id="80852"/>
    <lineage>
        <taxon>Bacteria</taxon>
        <taxon>Pseudomonadati</taxon>
        <taxon>Pseudomonadota</taxon>
        <taxon>Gammaproteobacteria</taxon>
        <taxon>Vibrionales</taxon>
        <taxon>Vibrionaceae</taxon>
        <taxon>Aliivibrio</taxon>
    </lineage>
</organism>
<dbReference type="OrthoDB" id="9942990at2"/>
<dbReference type="EMBL" id="LN554847">
    <property type="protein sequence ID" value="CED57104.1"/>
    <property type="molecule type" value="Genomic_DNA"/>
</dbReference>
<dbReference type="GeneID" id="28542710"/>
<evidence type="ECO:0000313" key="1">
    <source>
        <dbReference type="EMBL" id="CED57104.1"/>
    </source>
</evidence>
<gene>
    <name evidence="1" type="ORF">AWOD_II_0459</name>
</gene>
<dbReference type="Proteomes" id="UP000032427">
    <property type="component" value="Chromosome 2"/>
</dbReference>
<dbReference type="HOGENOM" id="CLU_2398794_0_0_6"/>
<dbReference type="PATRIC" id="fig|80852.17.peg.3224"/>
<keyword evidence="2" id="KW-1185">Reference proteome</keyword>
<dbReference type="STRING" id="80852.AWOD_II_0459"/>
<reference evidence="2" key="1">
    <citation type="submission" date="2014-09" db="EMBL/GenBank/DDBJ databases">
        <authorList>
            <person name="Hjerde E."/>
        </authorList>
    </citation>
    <scope>NUCLEOTIDE SEQUENCE [LARGE SCALE GENOMIC DNA]</scope>
    <source>
        <strain evidence="2">06/09/139</strain>
    </source>
</reference>
<proteinExistence type="predicted"/>